<gene>
    <name evidence="2" type="ORF">CSUI_007460</name>
</gene>
<proteinExistence type="predicted"/>
<evidence type="ECO:0000313" key="3">
    <source>
        <dbReference type="Proteomes" id="UP000221165"/>
    </source>
</evidence>
<feature type="non-terminal residue" evidence="2">
    <location>
        <position position="34"/>
    </location>
</feature>
<organism evidence="2 3">
    <name type="scientific">Cystoisospora suis</name>
    <dbReference type="NCBI Taxonomy" id="483139"/>
    <lineage>
        <taxon>Eukaryota</taxon>
        <taxon>Sar</taxon>
        <taxon>Alveolata</taxon>
        <taxon>Apicomplexa</taxon>
        <taxon>Conoidasida</taxon>
        <taxon>Coccidia</taxon>
        <taxon>Eucoccidiorida</taxon>
        <taxon>Eimeriorina</taxon>
        <taxon>Sarcocystidae</taxon>
        <taxon>Cystoisospora</taxon>
    </lineage>
</organism>
<feature type="chain" id="PRO_5012135056" evidence="1">
    <location>
        <begin position="20"/>
        <end position="34"/>
    </location>
</feature>
<dbReference type="VEuPathDB" id="ToxoDB:CSUI_007460"/>
<dbReference type="AlphaFoldDB" id="A0A2C6KMF8"/>
<dbReference type="GeneID" id="94430816"/>
<keyword evidence="3" id="KW-1185">Reference proteome</keyword>
<keyword evidence="1" id="KW-0732">Signal</keyword>
<dbReference type="EMBL" id="MIGC01003937">
    <property type="protein sequence ID" value="PHJ18717.1"/>
    <property type="molecule type" value="Genomic_DNA"/>
</dbReference>
<name>A0A2C6KMF8_9APIC</name>
<reference evidence="2 3" key="1">
    <citation type="journal article" date="2017" name="Int. J. Parasitol.">
        <title>The genome of the protozoan parasite Cystoisospora suis and a reverse vaccinology approach to identify vaccine candidates.</title>
        <authorList>
            <person name="Palmieri N."/>
            <person name="Shrestha A."/>
            <person name="Ruttkowski B."/>
            <person name="Beck T."/>
            <person name="Vogl C."/>
            <person name="Tomley F."/>
            <person name="Blake D.P."/>
            <person name="Joachim A."/>
        </authorList>
    </citation>
    <scope>NUCLEOTIDE SEQUENCE [LARGE SCALE GENOMIC DNA]</scope>
    <source>
        <strain evidence="2 3">Wien I</strain>
    </source>
</reference>
<dbReference type="Proteomes" id="UP000221165">
    <property type="component" value="Unassembled WGS sequence"/>
</dbReference>
<sequence>MVLLLFLLNHLPLCHLPTARSVLKNRDFSFNAFL</sequence>
<evidence type="ECO:0000256" key="1">
    <source>
        <dbReference type="SAM" id="SignalP"/>
    </source>
</evidence>
<feature type="signal peptide" evidence="1">
    <location>
        <begin position="1"/>
        <end position="19"/>
    </location>
</feature>
<accession>A0A2C6KMF8</accession>
<comment type="caution">
    <text evidence="2">The sequence shown here is derived from an EMBL/GenBank/DDBJ whole genome shotgun (WGS) entry which is preliminary data.</text>
</comment>
<protein>
    <submittedName>
        <fullName evidence="2">Uncharacterized protein</fullName>
    </submittedName>
</protein>
<dbReference type="RefSeq" id="XP_067920423.1">
    <property type="nucleotide sequence ID" value="XM_068067605.1"/>
</dbReference>
<evidence type="ECO:0000313" key="2">
    <source>
        <dbReference type="EMBL" id="PHJ18717.1"/>
    </source>
</evidence>